<keyword evidence="5" id="KW-0915">Sodium</keyword>
<evidence type="ECO:0000256" key="9">
    <source>
        <dbReference type="SAM" id="Phobius"/>
    </source>
</evidence>
<accession>A0ABQ9EYB8</accession>
<feature type="transmembrane region" description="Helical" evidence="9">
    <location>
        <begin position="38"/>
        <end position="59"/>
    </location>
</feature>
<dbReference type="PANTHER" id="PTHR10110">
    <property type="entry name" value="SODIUM/HYDROGEN EXCHANGER"/>
    <property type="match status" value="1"/>
</dbReference>
<comment type="subcellular location">
    <subcellularLocation>
        <location evidence="1">Membrane</location>
        <topology evidence="1">Multi-pass membrane protein</topology>
    </subcellularLocation>
</comment>
<comment type="caution">
    <text evidence="11">The sequence shown here is derived from an EMBL/GenBank/DDBJ whole genome shotgun (WGS) entry which is preliminary data.</text>
</comment>
<feature type="transmembrane region" description="Helical" evidence="9">
    <location>
        <begin position="79"/>
        <end position="104"/>
    </location>
</feature>
<keyword evidence="3 9" id="KW-0812">Transmembrane</keyword>
<feature type="transmembrane region" description="Helical" evidence="9">
    <location>
        <begin position="138"/>
        <end position="157"/>
    </location>
</feature>
<dbReference type="InterPro" id="IPR006153">
    <property type="entry name" value="Cation/H_exchanger_TM"/>
</dbReference>
<dbReference type="PANTHER" id="PTHR10110:SF126">
    <property type="entry name" value="NA(+)_H(+) EXCHANGER PROTEIN 7"/>
    <property type="match status" value="1"/>
</dbReference>
<reference evidence="11 12" key="1">
    <citation type="submission" date="2022-12" db="EMBL/GenBank/DDBJ databases">
        <title>Chromosome-level genome of Tegillarca granosa.</title>
        <authorList>
            <person name="Kim J."/>
        </authorList>
    </citation>
    <scope>NUCLEOTIDE SEQUENCE [LARGE SCALE GENOMIC DNA]</scope>
    <source>
        <strain evidence="11">Teg-2019</strain>
        <tissue evidence="11">Adductor muscle</tissue>
    </source>
</reference>
<evidence type="ECO:0000259" key="10">
    <source>
        <dbReference type="Pfam" id="PF00999"/>
    </source>
</evidence>
<sequence length="261" mass="29419">MPNLDVTFIQILVFSSLIVAVDPVAVLAVFNEVGVNKVLYFLVFGESLLNDGVTVVLYGVLQAYNRLDLAGIPITADQIVLGIVKFVVVCLGGLTIGILVGVLSSFVTKYTNNVKVVEPIAIFAMAYLAFLLSELFHLSGIIRVIITFVTSLLINRFDTYRVRMIKLDEMFIMGSTIKPLVNKLKVTLQAEQSLMMYQELNSHEKLSLWNDKYLRRWLLKESIRKDEGDLLSCYEKLVMKEHYKNLHLCGAAKLPEINQQL</sequence>
<evidence type="ECO:0000256" key="7">
    <source>
        <dbReference type="ARBA" id="ARBA00023136"/>
    </source>
</evidence>
<evidence type="ECO:0000256" key="3">
    <source>
        <dbReference type="ARBA" id="ARBA00022692"/>
    </source>
</evidence>
<keyword evidence="4 9" id="KW-1133">Transmembrane helix</keyword>
<dbReference type="Pfam" id="PF00999">
    <property type="entry name" value="Na_H_Exchanger"/>
    <property type="match status" value="1"/>
</dbReference>
<protein>
    <recommendedName>
        <fullName evidence="10">Cation/H+ exchanger transmembrane domain-containing protein</fullName>
    </recommendedName>
</protein>
<evidence type="ECO:0000256" key="5">
    <source>
        <dbReference type="ARBA" id="ARBA00023053"/>
    </source>
</evidence>
<keyword evidence="8" id="KW-0739">Sodium transport</keyword>
<evidence type="ECO:0000256" key="8">
    <source>
        <dbReference type="ARBA" id="ARBA00023201"/>
    </source>
</evidence>
<evidence type="ECO:0000256" key="6">
    <source>
        <dbReference type="ARBA" id="ARBA00023065"/>
    </source>
</evidence>
<evidence type="ECO:0000256" key="4">
    <source>
        <dbReference type="ARBA" id="ARBA00022989"/>
    </source>
</evidence>
<evidence type="ECO:0000313" key="11">
    <source>
        <dbReference type="EMBL" id="KAJ8310143.1"/>
    </source>
</evidence>
<gene>
    <name evidence="11" type="ORF">KUTeg_012008</name>
</gene>
<keyword evidence="2" id="KW-0813">Transport</keyword>
<keyword evidence="6" id="KW-0406">Ion transport</keyword>
<dbReference type="Proteomes" id="UP001217089">
    <property type="component" value="Unassembled WGS sequence"/>
</dbReference>
<dbReference type="Gene3D" id="6.10.140.1330">
    <property type="match status" value="1"/>
</dbReference>
<evidence type="ECO:0000313" key="12">
    <source>
        <dbReference type="Proteomes" id="UP001217089"/>
    </source>
</evidence>
<dbReference type="InterPro" id="IPR018422">
    <property type="entry name" value="Cation/H_exchanger_CPA1"/>
</dbReference>
<feature type="transmembrane region" description="Helical" evidence="9">
    <location>
        <begin position="6"/>
        <end position="31"/>
    </location>
</feature>
<name>A0ABQ9EYB8_TEGGR</name>
<feature type="domain" description="Cation/H+ exchanger transmembrane" evidence="10">
    <location>
        <begin position="4"/>
        <end position="143"/>
    </location>
</feature>
<evidence type="ECO:0000256" key="2">
    <source>
        <dbReference type="ARBA" id="ARBA00022448"/>
    </source>
</evidence>
<evidence type="ECO:0000256" key="1">
    <source>
        <dbReference type="ARBA" id="ARBA00004141"/>
    </source>
</evidence>
<keyword evidence="7 9" id="KW-0472">Membrane</keyword>
<keyword evidence="12" id="KW-1185">Reference proteome</keyword>
<organism evidence="11 12">
    <name type="scientific">Tegillarca granosa</name>
    <name type="common">Malaysian cockle</name>
    <name type="synonym">Anadara granosa</name>
    <dbReference type="NCBI Taxonomy" id="220873"/>
    <lineage>
        <taxon>Eukaryota</taxon>
        <taxon>Metazoa</taxon>
        <taxon>Spiralia</taxon>
        <taxon>Lophotrochozoa</taxon>
        <taxon>Mollusca</taxon>
        <taxon>Bivalvia</taxon>
        <taxon>Autobranchia</taxon>
        <taxon>Pteriomorphia</taxon>
        <taxon>Arcoida</taxon>
        <taxon>Arcoidea</taxon>
        <taxon>Arcidae</taxon>
        <taxon>Tegillarca</taxon>
    </lineage>
</organism>
<proteinExistence type="predicted"/>
<dbReference type="EMBL" id="JARBDR010000640">
    <property type="protein sequence ID" value="KAJ8310143.1"/>
    <property type="molecule type" value="Genomic_DNA"/>
</dbReference>